<accession>A0A167SPB9</accession>
<dbReference type="EMBL" id="KV418984">
    <property type="protein sequence ID" value="KZP02110.1"/>
    <property type="molecule type" value="Genomic_DNA"/>
</dbReference>
<proteinExistence type="predicted"/>
<keyword evidence="2" id="KW-1185">Reference proteome</keyword>
<dbReference type="OrthoDB" id="3024065at2759"/>
<dbReference type="Proteomes" id="UP000076532">
    <property type="component" value="Unassembled WGS sequence"/>
</dbReference>
<dbReference type="AlphaFoldDB" id="A0A167SPB9"/>
<evidence type="ECO:0000313" key="2">
    <source>
        <dbReference type="Proteomes" id="UP000076532"/>
    </source>
</evidence>
<organism evidence="1 2">
    <name type="scientific">Athelia psychrophila</name>
    <dbReference type="NCBI Taxonomy" id="1759441"/>
    <lineage>
        <taxon>Eukaryota</taxon>
        <taxon>Fungi</taxon>
        <taxon>Dikarya</taxon>
        <taxon>Basidiomycota</taxon>
        <taxon>Agaricomycotina</taxon>
        <taxon>Agaricomycetes</taxon>
        <taxon>Agaricomycetidae</taxon>
        <taxon>Atheliales</taxon>
        <taxon>Atheliaceae</taxon>
        <taxon>Athelia</taxon>
    </lineage>
</organism>
<reference evidence="1 2" key="1">
    <citation type="journal article" date="2016" name="Mol. Biol. Evol.">
        <title>Comparative Genomics of Early-Diverging Mushroom-Forming Fungi Provides Insights into the Origins of Lignocellulose Decay Capabilities.</title>
        <authorList>
            <person name="Nagy L.G."/>
            <person name="Riley R."/>
            <person name="Tritt A."/>
            <person name="Adam C."/>
            <person name="Daum C."/>
            <person name="Floudas D."/>
            <person name="Sun H."/>
            <person name="Yadav J.S."/>
            <person name="Pangilinan J."/>
            <person name="Larsson K.H."/>
            <person name="Matsuura K."/>
            <person name="Barry K."/>
            <person name="Labutti K."/>
            <person name="Kuo R."/>
            <person name="Ohm R.A."/>
            <person name="Bhattacharya S.S."/>
            <person name="Shirouzu T."/>
            <person name="Yoshinaga Y."/>
            <person name="Martin F.M."/>
            <person name="Grigoriev I.V."/>
            <person name="Hibbett D.S."/>
        </authorList>
    </citation>
    <scope>NUCLEOTIDE SEQUENCE [LARGE SCALE GENOMIC DNA]</scope>
    <source>
        <strain evidence="1 2">CBS 109695</strain>
    </source>
</reference>
<name>A0A167SPB9_9AGAM</name>
<protein>
    <submittedName>
        <fullName evidence="1">Uncharacterized protein</fullName>
    </submittedName>
</protein>
<sequence>MISHPPALSCGDVPEVSGRLEREVYQDHDEAIAMWKGGMCWGCTLDSRGEFTAQKTGTAFDPAVHLSRNSIQFRPSFKNATHVILTLPASKTDPFWKGISITVAAAPRICLCPVTALKLLFERAPHTAGKIPLFENPDGAVLHCGTFIATTCNTLLAAGCDTAL</sequence>
<dbReference type="STRING" id="436010.A0A167SPB9"/>
<evidence type="ECO:0000313" key="1">
    <source>
        <dbReference type="EMBL" id="KZP02110.1"/>
    </source>
</evidence>
<gene>
    <name evidence="1" type="ORF">FIBSPDRAFT_970448</name>
</gene>